<comment type="similarity">
    <text evidence="1 10">Belongs to the thymidylate kinase family.</text>
</comment>
<proteinExistence type="inferred from homology"/>
<dbReference type="PANTHER" id="PTHR10344">
    <property type="entry name" value="THYMIDYLATE KINASE"/>
    <property type="match status" value="1"/>
</dbReference>
<dbReference type="Pfam" id="PF02223">
    <property type="entry name" value="Thymidylate_kin"/>
    <property type="match status" value="1"/>
</dbReference>
<evidence type="ECO:0000313" key="13">
    <source>
        <dbReference type="Proteomes" id="UP000175744"/>
    </source>
</evidence>
<comment type="caution">
    <text evidence="12">The sequence shown here is derived from an EMBL/GenBank/DDBJ whole genome shotgun (WGS) entry which is preliminary data.</text>
</comment>
<dbReference type="PATRIC" id="fig|1121290.3.peg.2094"/>
<accession>A0A1E8EWC1</accession>
<dbReference type="EMBL" id="LZFO01000041">
    <property type="protein sequence ID" value="OFI01530.1"/>
    <property type="molecule type" value="Genomic_DNA"/>
</dbReference>
<keyword evidence="6 10" id="KW-0547">Nucleotide-binding</keyword>
<dbReference type="STRING" id="1121290.CLAOCE_20850"/>
<dbReference type="CDD" id="cd01672">
    <property type="entry name" value="TMPK"/>
    <property type="match status" value="1"/>
</dbReference>
<keyword evidence="7 10" id="KW-0418">Kinase</keyword>
<dbReference type="GO" id="GO:0006233">
    <property type="term" value="P:dTDP biosynthetic process"/>
    <property type="evidence" value="ECO:0007669"/>
    <property type="project" value="InterPro"/>
</dbReference>
<organism evidence="12 13">
    <name type="scientific">Clostridium acetireducens DSM 10703</name>
    <dbReference type="NCBI Taxonomy" id="1121290"/>
    <lineage>
        <taxon>Bacteria</taxon>
        <taxon>Bacillati</taxon>
        <taxon>Bacillota</taxon>
        <taxon>Clostridia</taxon>
        <taxon>Eubacteriales</taxon>
        <taxon>Clostridiaceae</taxon>
        <taxon>Clostridium</taxon>
    </lineage>
</organism>
<dbReference type="InterPro" id="IPR018094">
    <property type="entry name" value="Thymidylate_kinase"/>
</dbReference>
<dbReference type="HAMAP" id="MF_00165">
    <property type="entry name" value="Thymidylate_kinase"/>
    <property type="match status" value="1"/>
</dbReference>
<keyword evidence="4 10" id="KW-0808">Transferase</keyword>
<evidence type="ECO:0000259" key="11">
    <source>
        <dbReference type="Pfam" id="PF02223"/>
    </source>
</evidence>
<keyword evidence="13" id="KW-1185">Reference proteome</keyword>
<dbReference type="SUPFAM" id="SSF52540">
    <property type="entry name" value="P-loop containing nucleoside triphosphate hydrolases"/>
    <property type="match status" value="1"/>
</dbReference>
<evidence type="ECO:0000256" key="9">
    <source>
        <dbReference type="ARBA" id="ARBA00048743"/>
    </source>
</evidence>
<dbReference type="GO" id="GO:0005829">
    <property type="term" value="C:cytosol"/>
    <property type="evidence" value="ECO:0007669"/>
    <property type="project" value="TreeGrafter"/>
</dbReference>
<evidence type="ECO:0000256" key="8">
    <source>
        <dbReference type="ARBA" id="ARBA00022840"/>
    </source>
</evidence>
<evidence type="ECO:0000256" key="5">
    <source>
        <dbReference type="ARBA" id="ARBA00022727"/>
    </source>
</evidence>
<dbReference type="AlphaFoldDB" id="A0A1E8EWC1"/>
<protein>
    <recommendedName>
        <fullName evidence="3 10">Thymidylate kinase</fullName>
        <ecNumber evidence="2 10">2.7.4.9</ecNumber>
    </recommendedName>
    <alternativeName>
        <fullName evidence="10">dTMP kinase</fullName>
    </alternativeName>
</protein>
<dbReference type="RefSeq" id="WP_070111111.1">
    <property type="nucleotide sequence ID" value="NZ_LZFO01000041.1"/>
</dbReference>
<evidence type="ECO:0000256" key="3">
    <source>
        <dbReference type="ARBA" id="ARBA00017144"/>
    </source>
</evidence>
<dbReference type="InterPro" id="IPR039430">
    <property type="entry name" value="Thymidylate_kin-like_dom"/>
</dbReference>
<sequence>MKGKLIVIEGSDGSGKATQTKELYNKMLEKNYKIKKVEYPNYKSESSALIKMYLNGEFGSNPEDVNSYVSSTFYAVDRFASYKKDWEKFYNNGGIILADRYTTSNMIHQGAKIDDKCEKEKFLHWLWNFEFNKFKLPKPDCVIFLDMPPEYSVKLINDRNENKDIHEKDINYLVKSYKNALYIMDKYNWLRIKCIKDGKLRTIKDIHNEIYNIIENLICS</sequence>
<dbReference type="GO" id="GO:0006227">
    <property type="term" value="P:dUDP biosynthetic process"/>
    <property type="evidence" value="ECO:0007669"/>
    <property type="project" value="TreeGrafter"/>
</dbReference>
<dbReference type="Proteomes" id="UP000175744">
    <property type="component" value="Unassembled WGS sequence"/>
</dbReference>
<evidence type="ECO:0000256" key="7">
    <source>
        <dbReference type="ARBA" id="ARBA00022777"/>
    </source>
</evidence>
<dbReference type="OrthoDB" id="9774907at2"/>
<dbReference type="PANTHER" id="PTHR10344:SF4">
    <property type="entry name" value="UMP-CMP KINASE 2, MITOCHONDRIAL"/>
    <property type="match status" value="1"/>
</dbReference>
<comment type="catalytic activity">
    <reaction evidence="9 10">
        <text>dTMP + ATP = dTDP + ADP</text>
        <dbReference type="Rhea" id="RHEA:13517"/>
        <dbReference type="ChEBI" id="CHEBI:30616"/>
        <dbReference type="ChEBI" id="CHEBI:58369"/>
        <dbReference type="ChEBI" id="CHEBI:63528"/>
        <dbReference type="ChEBI" id="CHEBI:456216"/>
        <dbReference type="EC" id="2.7.4.9"/>
    </reaction>
</comment>
<comment type="function">
    <text evidence="10">Phosphorylation of dTMP to form dTDP in both de novo and salvage pathways of dTTP synthesis.</text>
</comment>
<comment type="caution">
    <text evidence="10">Lacks conserved residue(s) required for the propagation of feature annotation.</text>
</comment>
<dbReference type="GO" id="GO:0006235">
    <property type="term" value="P:dTTP biosynthetic process"/>
    <property type="evidence" value="ECO:0007669"/>
    <property type="project" value="UniProtKB-UniRule"/>
</dbReference>
<evidence type="ECO:0000256" key="4">
    <source>
        <dbReference type="ARBA" id="ARBA00022679"/>
    </source>
</evidence>
<dbReference type="Gene3D" id="3.40.50.300">
    <property type="entry name" value="P-loop containing nucleotide triphosphate hydrolases"/>
    <property type="match status" value="1"/>
</dbReference>
<reference evidence="12 13" key="1">
    <citation type="submission" date="2016-06" db="EMBL/GenBank/DDBJ databases">
        <title>Genome sequence of Clostridium acetireducens DSM 10703.</title>
        <authorList>
            <person name="Poehlein A."/>
            <person name="Fluechter S."/>
            <person name="Duerre P."/>
            <person name="Daniel R."/>
        </authorList>
    </citation>
    <scope>NUCLEOTIDE SEQUENCE [LARGE SCALE GENOMIC DNA]</scope>
    <source>
        <strain evidence="12 13">DSM 10703</strain>
    </source>
</reference>
<evidence type="ECO:0000256" key="6">
    <source>
        <dbReference type="ARBA" id="ARBA00022741"/>
    </source>
</evidence>
<gene>
    <name evidence="10 12" type="primary">tmk</name>
    <name evidence="12" type="ORF">CLOACE_20850</name>
</gene>
<evidence type="ECO:0000256" key="1">
    <source>
        <dbReference type="ARBA" id="ARBA00009776"/>
    </source>
</evidence>
<keyword evidence="8 10" id="KW-0067">ATP-binding</keyword>
<keyword evidence="5 10" id="KW-0545">Nucleotide biosynthesis</keyword>
<feature type="domain" description="Thymidylate kinase-like" evidence="11">
    <location>
        <begin position="8"/>
        <end position="193"/>
    </location>
</feature>
<dbReference type="GO" id="GO:0005524">
    <property type="term" value="F:ATP binding"/>
    <property type="evidence" value="ECO:0007669"/>
    <property type="project" value="UniProtKB-UniRule"/>
</dbReference>
<name>A0A1E8EWC1_9CLOT</name>
<evidence type="ECO:0000256" key="10">
    <source>
        <dbReference type="HAMAP-Rule" id="MF_00165"/>
    </source>
</evidence>
<evidence type="ECO:0000256" key="2">
    <source>
        <dbReference type="ARBA" id="ARBA00012980"/>
    </source>
</evidence>
<dbReference type="FunFam" id="3.40.50.300:FF:002288">
    <property type="entry name" value="Probable thymidylate kinase"/>
    <property type="match status" value="1"/>
</dbReference>
<dbReference type="EC" id="2.7.4.9" evidence="2 10"/>
<dbReference type="GO" id="GO:0004798">
    <property type="term" value="F:dTMP kinase activity"/>
    <property type="evidence" value="ECO:0007669"/>
    <property type="project" value="UniProtKB-UniRule"/>
</dbReference>
<evidence type="ECO:0000313" key="12">
    <source>
        <dbReference type="EMBL" id="OFI01530.1"/>
    </source>
</evidence>
<dbReference type="InterPro" id="IPR027417">
    <property type="entry name" value="P-loop_NTPase"/>
</dbReference>